<dbReference type="InterPro" id="IPR029058">
    <property type="entry name" value="AB_hydrolase_fold"/>
</dbReference>
<protein>
    <recommendedName>
        <fullName evidence="2">Alpha/beta hydrolase fold-3 domain-containing protein</fullName>
    </recommendedName>
</protein>
<comment type="caution">
    <text evidence="3">The sequence shown here is derived from an EMBL/GenBank/DDBJ whole genome shotgun (WGS) entry which is preliminary data.</text>
</comment>
<reference evidence="4" key="1">
    <citation type="journal article" date="2017" name="Nat. Microbiol.">
        <title>Global analysis of biosynthetic gene clusters reveals vast potential of secondary metabolite production in Penicillium species.</title>
        <authorList>
            <person name="Nielsen J.C."/>
            <person name="Grijseels S."/>
            <person name="Prigent S."/>
            <person name="Ji B."/>
            <person name="Dainat J."/>
            <person name="Nielsen K.F."/>
            <person name="Frisvad J.C."/>
            <person name="Workman M."/>
            <person name="Nielsen J."/>
        </authorList>
    </citation>
    <scope>NUCLEOTIDE SEQUENCE [LARGE SCALE GENOMIC DNA]</scope>
    <source>
        <strain evidence="4">IBT 29525</strain>
    </source>
</reference>
<dbReference type="GO" id="GO:0016787">
    <property type="term" value="F:hydrolase activity"/>
    <property type="evidence" value="ECO:0007669"/>
    <property type="project" value="UniProtKB-KW"/>
</dbReference>
<dbReference type="Pfam" id="PF07859">
    <property type="entry name" value="Abhydrolase_3"/>
    <property type="match status" value="1"/>
</dbReference>
<dbReference type="PANTHER" id="PTHR48081:SF8">
    <property type="entry name" value="ALPHA_BETA HYDROLASE FOLD-3 DOMAIN-CONTAINING PROTEIN-RELATED"/>
    <property type="match status" value="1"/>
</dbReference>
<dbReference type="Proteomes" id="UP000191612">
    <property type="component" value="Unassembled WGS sequence"/>
</dbReference>
<dbReference type="PANTHER" id="PTHR48081">
    <property type="entry name" value="AB HYDROLASE SUPERFAMILY PROTEIN C4A8.06C"/>
    <property type="match status" value="1"/>
</dbReference>
<feature type="domain" description="Alpha/beta hydrolase fold-3" evidence="2">
    <location>
        <begin position="81"/>
        <end position="292"/>
    </location>
</feature>
<dbReference type="GO" id="GO:0017000">
    <property type="term" value="P:antibiotic biosynthetic process"/>
    <property type="evidence" value="ECO:0007669"/>
    <property type="project" value="UniProtKB-ARBA"/>
</dbReference>
<proteinExistence type="predicted"/>
<accession>A0A1V6R1T0</accession>
<evidence type="ECO:0000259" key="2">
    <source>
        <dbReference type="Pfam" id="PF07859"/>
    </source>
</evidence>
<dbReference type="SUPFAM" id="SSF53474">
    <property type="entry name" value="alpha/beta-Hydrolases"/>
    <property type="match status" value="1"/>
</dbReference>
<sequence length="317" mass="34889">MEPSLSPKWLQIEQTIGQRPQFTGDALSMRQQYKAFADQANSSCTKSANLSIEDIKISHHLTARVYHPVKSEESQPLPVGVYFHGGGWCCGDLDTEDPFCQLVAEHLPCVIVSVEYRLAPEHKSPTQLEDVLEGWNWAFRNALKLNGDIQRYFVIGQSAGGHLALALANKLVNLDRQGEVRGIAALVPIAAHPDHIPAEYVDKYRSFKDCANAPMNTARSMNEFFDSVGASPQDPDFFIINSANFDKFPATYLAVCDVDPIRDDGLIIHDALNKAGVPTRINHYVGLPHVFWALGCPAPNGTFLGDVLDGINFAISS</sequence>
<dbReference type="InterPro" id="IPR050300">
    <property type="entry name" value="GDXG_lipolytic_enzyme"/>
</dbReference>
<gene>
    <name evidence="3" type="ORF">PENSOL_c021G06991</name>
</gene>
<evidence type="ECO:0000313" key="4">
    <source>
        <dbReference type="Proteomes" id="UP000191612"/>
    </source>
</evidence>
<dbReference type="InterPro" id="IPR013094">
    <property type="entry name" value="AB_hydrolase_3"/>
</dbReference>
<dbReference type="EMBL" id="MDYO01000021">
    <property type="protein sequence ID" value="OQD95331.1"/>
    <property type="molecule type" value="Genomic_DNA"/>
</dbReference>
<dbReference type="AlphaFoldDB" id="A0A1V6R1T0"/>
<dbReference type="STRING" id="60172.A0A1V6R1T0"/>
<name>A0A1V6R1T0_9EURO</name>
<organism evidence="3 4">
    <name type="scientific">Penicillium solitum</name>
    <dbReference type="NCBI Taxonomy" id="60172"/>
    <lineage>
        <taxon>Eukaryota</taxon>
        <taxon>Fungi</taxon>
        <taxon>Dikarya</taxon>
        <taxon>Ascomycota</taxon>
        <taxon>Pezizomycotina</taxon>
        <taxon>Eurotiomycetes</taxon>
        <taxon>Eurotiomycetidae</taxon>
        <taxon>Eurotiales</taxon>
        <taxon>Aspergillaceae</taxon>
        <taxon>Penicillium</taxon>
    </lineage>
</organism>
<evidence type="ECO:0000313" key="3">
    <source>
        <dbReference type="EMBL" id="OQD95331.1"/>
    </source>
</evidence>
<dbReference type="Gene3D" id="3.40.50.1820">
    <property type="entry name" value="alpha/beta hydrolase"/>
    <property type="match status" value="1"/>
</dbReference>
<keyword evidence="1" id="KW-0378">Hydrolase</keyword>
<keyword evidence="4" id="KW-1185">Reference proteome</keyword>
<evidence type="ECO:0000256" key="1">
    <source>
        <dbReference type="ARBA" id="ARBA00022801"/>
    </source>
</evidence>
<dbReference type="GO" id="GO:0072330">
    <property type="term" value="P:monocarboxylic acid biosynthetic process"/>
    <property type="evidence" value="ECO:0007669"/>
    <property type="project" value="UniProtKB-ARBA"/>
</dbReference>